<dbReference type="Pfam" id="PF13646">
    <property type="entry name" value="HEAT_2"/>
    <property type="match status" value="1"/>
</dbReference>
<gene>
    <name evidence="1" type="ORF">CRP01_08160</name>
</gene>
<accession>A0A2D0NG94</accession>
<name>A0A2D0NG94_FLAN2</name>
<reference evidence="1 2" key="1">
    <citation type="submission" date="2017-10" db="EMBL/GenBank/DDBJ databases">
        <title>The draft genome sequence of Lewinella nigricans NBRC 102662.</title>
        <authorList>
            <person name="Wang K."/>
        </authorList>
    </citation>
    <scope>NUCLEOTIDE SEQUENCE [LARGE SCALE GENOMIC DNA]</scope>
    <source>
        <strain evidence="1 2">NBRC 102662</strain>
    </source>
</reference>
<dbReference type="RefSeq" id="WP_099149523.1">
    <property type="nucleotide sequence ID" value="NZ_PDUD01000011.1"/>
</dbReference>
<protein>
    <recommendedName>
        <fullName evidence="3">HEAT repeat domain-containing protein</fullName>
    </recommendedName>
</protein>
<keyword evidence="2" id="KW-1185">Reference proteome</keyword>
<sequence>MTILQNLLIRIGLKRISQQDVAQGIREKDISLLKLIIRFGSYRVRKAAVLGLGKVRDKSTVPELIRLLWDDFESVARAARQSLQVYLPDTQVERQLRSAETFWTHREEQRSLKRKAIWFDTNNPLQPQAPMIDRSKMHLLAKIKVQLQKPIRF</sequence>
<proteinExistence type="predicted"/>
<organism evidence="1 2">
    <name type="scientific">Flavilitoribacter nigricans (strain ATCC 23147 / DSM 23189 / NBRC 102662 / NCIMB 1420 / SS-2)</name>
    <name type="common">Lewinella nigricans</name>
    <dbReference type="NCBI Taxonomy" id="1122177"/>
    <lineage>
        <taxon>Bacteria</taxon>
        <taxon>Pseudomonadati</taxon>
        <taxon>Bacteroidota</taxon>
        <taxon>Saprospiria</taxon>
        <taxon>Saprospirales</taxon>
        <taxon>Lewinellaceae</taxon>
        <taxon>Flavilitoribacter</taxon>
    </lineage>
</organism>
<evidence type="ECO:0000313" key="1">
    <source>
        <dbReference type="EMBL" id="PHN07189.1"/>
    </source>
</evidence>
<dbReference type="InterPro" id="IPR011989">
    <property type="entry name" value="ARM-like"/>
</dbReference>
<dbReference type="EMBL" id="PDUD01000011">
    <property type="protein sequence ID" value="PHN07189.1"/>
    <property type="molecule type" value="Genomic_DNA"/>
</dbReference>
<dbReference type="Gene3D" id="1.25.10.10">
    <property type="entry name" value="Leucine-rich Repeat Variant"/>
    <property type="match status" value="1"/>
</dbReference>
<comment type="caution">
    <text evidence="1">The sequence shown here is derived from an EMBL/GenBank/DDBJ whole genome shotgun (WGS) entry which is preliminary data.</text>
</comment>
<evidence type="ECO:0008006" key="3">
    <source>
        <dbReference type="Google" id="ProtNLM"/>
    </source>
</evidence>
<dbReference type="SUPFAM" id="SSF48371">
    <property type="entry name" value="ARM repeat"/>
    <property type="match status" value="1"/>
</dbReference>
<evidence type="ECO:0000313" key="2">
    <source>
        <dbReference type="Proteomes" id="UP000223913"/>
    </source>
</evidence>
<dbReference type="AlphaFoldDB" id="A0A2D0NG94"/>
<dbReference type="Proteomes" id="UP000223913">
    <property type="component" value="Unassembled WGS sequence"/>
</dbReference>
<dbReference type="InterPro" id="IPR016024">
    <property type="entry name" value="ARM-type_fold"/>
</dbReference>